<comment type="caution">
    <text evidence="2">The sequence shown here is derived from an EMBL/GenBank/DDBJ whole genome shotgun (WGS) entry which is preliminary data.</text>
</comment>
<dbReference type="EMBL" id="RSCE01000003">
    <property type="protein sequence ID" value="RSH84356.1"/>
    <property type="molecule type" value="Genomic_DNA"/>
</dbReference>
<protein>
    <recommendedName>
        <fullName evidence="1">Zn(2)-C6 fungal-type domain-containing protein</fullName>
    </recommendedName>
</protein>
<dbReference type="GO" id="GO:0000981">
    <property type="term" value="F:DNA-binding transcription factor activity, RNA polymerase II-specific"/>
    <property type="evidence" value="ECO:0007669"/>
    <property type="project" value="InterPro"/>
</dbReference>
<feature type="domain" description="Zn(2)-C6 fungal-type" evidence="1">
    <location>
        <begin position="26"/>
        <end position="59"/>
    </location>
</feature>
<dbReference type="Pfam" id="PF00172">
    <property type="entry name" value="Zn_clus"/>
    <property type="match status" value="1"/>
</dbReference>
<dbReference type="InterPro" id="IPR001138">
    <property type="entry name" value="Zn2Cys6_DnaBD"/>
</dbReference>
<proteinExistence type="predicted"/>
<dbReference type="InterPro" id="IPR036864">
    <property type="entry name" value="Zn2-C6_fun-type_DNA-bd_sf"/>
</dbReference>
<reference evidence="2 3" key="1">
    <citation type="submission" date="2018-11" db="EMBL/GenBank/DDBJ databases">
        <title>Genome sequence of Apiotrichum porosum DSM 27194.</title>
        <authorList>
            <person name="Aliyu H."/>
            <person name="Gorte O."/>
            <person name="Ochsenreither K."/>
        </authorList>
    </citation>
    <scope>NUCLEOTIDE SEQUENCE [LARGE SCALE GENOMIC DNA]</scope>
    <source>
        <strain evidence="2 3">DSM 27194</strain>
    </source>
</reference>
<dbReference type="Gene3D" id="4.10.240.10">
    <property type="entry name" value="Zn(2)-C6 fungal-type DNA-binding domain"/>
    <property type="match status" value="1"/>
</dbReference>
<sequence length="600" mass="66540">MDDRGANTEISPPNPKRMHRKKAPFACEACQKRKSRCEVFSATSDVCHRCDLLGTECTLAALRGSIQSAIPTRTVDGTDGSDAGRSSGLNADALKVLVEHIDQRTSEIVRLLHNKSHSTSSTPPFFSPGAVSAREDGVGDGDDIEPEVWELLHHSNGVALQVMTGLNIHDRTSFHDPVLNGVLSELEFDNVCLQFSTHIRQTSPVDALLADPPLLRHPFLRCAIVHFMSFARSSSLEDTVAHRKVEAMMLANLNLLDDANPSPATLIGLLILCLSPASGFERRFQRSYAPPGIIARASSIAHGLGLEDAVERARQESEKDLVEATCFQPLIVKLALFYTLLHQSAWSDIYLSPSLSNRHTASSPLTSILSLGSIRKLQSPLLIHLYYESTLLAQIAHMSTALQRVRTASIFDRPRHMVLKHRMEEYDTFIKQWRIDVEQEQSLESKHFLVLNSIFLECLMCLKISTDAGTLLPSPIVIEDRMPFRMAFGERMIGCMRQLVSFITSSPLKLSHAPSFFLTLSFLPFRGLLNATLIDPGMLPIVQSLEFGQFRDILVNTHPMSPAMVDKICQSQPPGGWKMVVEEREAATRTPSMAELVDTT</sequence>
<dbReference type="GeneID" id="39590419"/>
<dbReference type="AlphaFoldDB" id="A0A427XZP8"/>
<name>A0A427XZP8_9TREE</name>
<gene>
    <name evidence="2" type="ORF">EHS24_005876</name>
</gene>
<dbReference type="RefSeq" id="XP_028477804.1">
    <property type="nucleotide sequence ID" value="XM_028621352.1"/>
</dbReference>
<dbReference type="SMART" id="SM00066">
    <property type="entry name" value="GAL4"/>
    <property type="match status" value="1"/>
</dbReference>
<evidence type="ECO:0000313" key="2">
    <source>
        <dbReference type="EMBL" id="RSH84356.1"/>
    </source>
</evidence>
<evidence type="ECO:0000313" key="3">
    <source>
        <dbReference type="Proteomes" id="UP000279236"/>
    </source>
</evidence>
<organism evidence="2 3">
    <name type="scientific">Apiotrichum porosum</name>
    <dbReference type="NCBI Taxonomy" id="105984"/>
    <lineage>
        <taxon>Eukaryota</taxon>
        <taxon>Fungi</taxon>
        <taxon>Dikarya</taxon>
        <taxon>Basidiomycota</taxon>
        <taxon>Agaricomycotina</taxon>
        <taxon>Tremellomycetes</taxon>
        <taxon>Trichosporonales</taxon>
        <taxon>Trichosporonaceae</taxon>
        <taxon>Apiotrichum</taxon>
    </lineage>
</organism>
<dbReference type="GO" id="GO:0008270">
    <property type="term" value="F:zinc ion binding"/>
    <property type="evidence" value="ECO:0007669"/>
    <property type="project" value="InterPro"/>
</dbReference>
<keyword evidence="3" id="KW-1185">Reference proteome</keyword>
<dbReference type="OrthoDB" id="2595934at2759"/>
<dbReference type="PROSITE" id="PS50048">
    <property type="entry name" value="ZN2_CY6_FUNGAL_2"/>
    <property type="match status" value="1"/>
</dbReference>
<evidence type="ECO:0000259" key="1">
    <source>
        <dbReference type="PROSITE" id="PS50048"/>
    </source>
</evidence>
<dbReference type="SUPFAM" id="SSF57701">
    <property type="entry name" value="Zn2/Cys6 DNA-binding domain"/>
    <property type="match status" value="1"/>
</dbReference>
<dbReference type="Proteomes" id="UP000279236">
    <property type="component" value="Unassembled WGS sequence"/>
</dbReference>
<accession>A0A427XZP8</accession>
<dbReference type="CDD" id="cd00067">
    <property type="entry name" value="GAL4"/>
    <property type="match status" value="1"/>
</dbReference>